<dbReference type="AlphaFoldDB" id="A0A1B6FKQ4"/>
<dbReference type="SUPFAM" id="SSF52540">
    <property type="entry name" value="P-loop containing nucleoside triphosphate hydrolases"/>
    <property type="match status" value="1"/>
</dbReference>
<evidence type="ECO:0008006" key="5">
    <source>
        <dbReference type="Google" id="ProtNLM"/>
    </source>
</evidence>
<gene>
    <name evidence="4" type="ORF">g.12122</name>
</gene>
<evidence type="ECO:0000313" key="4">
    <source>
        <dbReference type="EMBL" id="JAS50754.1"/>
    </source>
</evidence>
<dbReference type="GO" id="GO:0006227">
    <property type="term" value="P:dUDP biosynthetic process"/>
    <property type="evidence" value="ECO:0007669"/>
    <property type="project" value="TreeGrafter"/>
</dbReference>
<evidence type="ECO:0000256" key="3">
    <source>
        <dbReference type="SAM" id="SignalP"/>
    </source>
</evidence>
<dbReference type="GO" id="GO:0005524">
    <property type="term" value="F:ATP binding"/>
    <property type="evidence" value="ECO:0007669"/>
    <property type="project" value="UniProtKB-KW"/>
</dbReference>
<dbReference type="PANTHER" id="PTHR10344">
    <property type="entry name" value="THYMIDYLATE KINASE"/>
    <property type="match status" value="1"/>
</dbReference>
<dbReference type="GO" id="GO:0005739">
    <property type="term" value="C:mitochondrion"/>
    <property type="evidence" value="ECO:0007669"/>
    <property type="project" value="TreeGrafter"/>
</dbReference>
<dbReference type="PANTHER" id="PTHR10344:SF4">
    <property type="entry name" value="UMP-CMP KINASE 2, MITOCHONDRIAL"/>
    <property type="match status" value="1"/>
</dbReference>
<keyword evidence="1" id="KW-0547">Nucleotide-binding</keyword>
<dbReference type="GO" id="GO:0004798">
    <property type="term" value="F:dTMP kinase activity"/>
    <property type="evidence" value="ECO:0007669"/>
    <property type="project" value="TreeGrafter"/>
</dbReference>
<name>A0A1B6FKQ4_9HEMI</name>
<protein>
    <recommendedName>
        <fullName evidence="5">Thymidylate kinase-like domain-containing protein</fullName>
    </recommendedName>
</protein>
<keyword evidence="2" id="KW-0067">ATP-binding</keyword>
<dbReference type="GO" id="GO:0004550">
    <property type="term" value="F:nucleoside diphosphate kinase activity"/>
    <property type="evidence" value="ECO:0007669"/>
    <property type="project" value="TreeGrafter"/>
</dbReference>
<sequence length="278" mass="31780">MFVLLYFHLVAACSYVVCQQPPGYMRDQYDTTHTSTFGIFHNLPEIFNVLQDVPELMDIPQVQELHEKMKNNQLVQWPRETAEGTPDRRPFIVIEGIKGSGKSATARLFTQKLNGTYLRSPPDYLASIRGLMSMKPRLVRSAYHSLNNYLMAELVKSIVKTRLVVMDQYWHGLTAFALAKLAGIRQNLPIPGSPIYNFPTDLLVPDLSFYIAANDERRLFKLPDTGKPATSRIFRESTYEAYSLMDLPKMIAINGDRAREDVESEMVQIARERLQGFL</sequence>
<organism evidence="4">
    <name type="scientific">Cuerna arida</name>
    <dbReference type="NCBI Taxonomy" id="1464854"/>
    <lineage>
        <taxon>Eukaryota</taxon>
        <taxon>Metazoa</taxon>
        <taxon>Ecdysozoa</taxon>
        <taxon>Arthropoda</taxon>
        <taxon>Hexapoda</taxon>
        <taxon>Insecta</taxon>
        <taxon>Pterygota</taxon>
        <taxon>Neoptera</taxon>
        <taxon>Paraneoptera</taxon>
        <taxon>Hemiptera</taxon>
        <taxon>Auchenorrhyncha</taxon>
        <taxon>Membracoidea</taxon>
        <taxon>Cicadellidae</taxon>
        <taxon>Cicadellinae</taxon>
        <taxon>Proconiini</taxon>
        <taxon>Cuerna</taxon>
    </lineage>
</organism>
<accession>A0A1B6FKQ4</accession>
<dbReference type="GO" id="GO:0006233">
    <property type="term" value="P:dTDP biosynthetic process"/>
    <property type="evidence" value="ECO:0007669"/>
    <property type="project" value="TreeGrafter"/>
</dbReference>
<dbReference type="Gene3D" id="3.40.50.300">
    <property type="entry name" value="P-loop containing nucleotide triphosphate hydrolases"/>
    <property type="match status" value="1"/>
</dbReference>
<dbReference type="InterPro" id="IPR027417">
    <property type="entry name" value="P-loop_NTPase"/>
</dbReference>
<keyword evidence="3" id="KW-0732">Signal</keyword>
<dbReference type="EMBL" id="GECZ01019015">
    <property type="protein sequence ID" value="JAS50754.1"/>
    <property type="molecule type" value="Transcribed_RNA"/>
</dbReference>
<evidence type="ECO:0000256" key="2">
    <source>
        <dbReference type="ARBA" id="ARBA00022840"/>
    </source>
</evidence>
<feature type="signal peptide" evidence="3">
    <location>
        <begin position="1"/>
        <end position="18"/>
    </location>
</feature>
<evidence type="ECO:0000256" key="1">
    <source>
        <dbReference type="ARBA" id="ARBA00022741"/>
    </source>
</evidence>
<proteinExistence type="predicted"/>
<dbReference type="GO" id="GO:0006235">
    <property type="term" value="P:dTTP biosynthetic process"/>
    <property type="evidence" value="ECO:0007669"/>
    <property type="project" value="TreeGrafter"/>
</dbReference>
<feature type="chain" id="PRO_5008582919" description="Thymidylate kinase-like domain-containing protein" evidence="3">
    <location>
        <begin position="19"/>
        <end position="278"/>
    </location>
</feature>
<reference evidence="4" key="1">
    <citation type="submission" date="2015-11" db="EMBL/GenBank/DDBJ databases">
        <title>De novo transcriptome assembly of four potential Pierce s Disease insect vectors from Arizona vineyards.</title>
        <authorList>
            <person name="Tassone E.E."/>
        </authorList>
    </citation>
    <scope>NUCLEOTIDE SEQUENCE</scope>
</reference>